<evidence type="ECO:0000313" key="3">
    <source>
        <dbReference type="EMBL" id="MDK6868884.1"/>
    </source>
</evidence>
<comment type="caution">
    <text evidence="3">The sequence shown here is derived from an EMBL/GenBank/DDBJ whole genome shotgun (WGS) entry which is preliminary data.</text>
</comment>
<dbReference type="GO" id="GO:0016787">
    <property type="term" value="F:hydrolase activity"/>
    <property type="evidence" value="ECO:0007669"/>
    <property type="project" value="UniProtKB-KW"/>
</dbReference>
<evidence type="ECO:0000313" key="4">
    <source>
        <dbReference type="Proteomes" id="UP001232113"/>
    </source>
</evidence>
<dbReference type="AlphaFoldDB" id="A0AAW6XJJ0"/>
<dbReference type="InterPro" id="IPR052920">
    <property type="entry name" value="DNA-binding_regulatory"/>
</dbReference>
<gene>
    <name evidence="3" type="ORF">QP354_07360</name>
</gene>
<dbReference type="InterPro" id="IPR022742">
    <property type="entry name" value="Hydrolase_4"/>
</dbReference>
<dbReference type="PANTHER" id="PTHR43358">
    <property type="entry name" value="ALPHA/BETA-HYDROLASE"/>
    <property type="match status" value="1"/>
</dbReference>
<name>A0AAW6XJJ0_9LACO</name>
<evidence type="ECO:0000259" key="2">
    <source>
        <dbReference type="Pfam" id="PF12146"/>
    </source>
</evidence>
<dbReference type="Gene3D" id="3.40.50.1820">
    <property type="entry name" value="alpha/beta hydrolase"/>
    <property type="match status" value="1"/>
</dbReference>
<dbReference type="PANTHER" id="PTHR43358:SF4">
    <property type="entry name" value="ALPHA_BETA HYDROLASE FOLD-1 DOMAIN-CONTAINING PROTEIN"/>
    <property type="match status" value="1"/>
</dbReference>
<dbReference type="RefSeq" id="WP_144842097.1">
    <property type="nucleotide sequence ID" value="NZ_JASOLY010000012.1"/>
</dbReference>
<organism evidence="3 4">
    <name type="scientific">Lactobacillus paragasseri</name>
    <dbReference type="NCBI Taxonomy" id="2107999"/>
    <lineage>
        <taxon>Bacteria</taxon>
        <taxon>Bacillati</taxon>
        <taxon>Bacillota</taxon>
        <taxon>Bacilli</taxon>
        <taxon>Lactobacillales</taxon>
        <taxon>Lactobacillaceae</taxon>
        <taxon>Lactobacillus</taxon>
    </lineage>
</organism>
<evidence type="ECO:0000256" key="1">
    <source>
        <dbReference type="SAM" id="Phobius"/>
    </source>
</evidence>
<dbReference type="SUPFAM" id="SSF53474">
    <property type="entry name" value="alpha/beta-Hydrolases"/>
    <property type="match status" value="1"/>
</dbReference>
<reference evidence="3" key="1">
    <citation type="submission" date="2023-05" db="EMBL/GenBank/DDBJ databases">
        <title>Cataloging the Phylogenetic Diversity of Human Bladder Bacteria.</title>
        <authorList>
            <person name="Du J."/>
        </authorList>
    </citation>
    <scope>NUCLEOTIDE SEQUENCE</scope>
    <source>
        <strain evidence="3">UMB6975B</strain>
    </source>
</reference>
<keyword evidence="1" id="KW-1133">Transmembrane helix</keyword>
<keyword evidence="3" id="KW-0378">Hydrolase</keyword>
<dbReference type="Proteomes" id="UP001232113">
    <property type="component" value="Unassembled WGS sequence"/>
</dbReference>
<dbReference type="Pfam" id="PF12146">
    <property type="entry name" value="Hydrolase_4"/>
    <property type="match status" value="1"/>
</dbReference>
<keyword evidence="1" id="KW-0472">Membrane</keyword>
<accession>A0AAW6XJJ0</accession>
<protein>
    <submittedName>
        <fullName evidence="3">Alpha/beta hydrolase</fullName>
    </submittedName>
</protein>
<dbReference type="EMBL" id="JASOLY010000012">
    <property type="protein sequence ID" value="MDK6868884.1"/>
    <property type="molecule type" value="Genomic_DNA"/>
</dbReference>
<keyword evidence="1" id="KW-0812">Transmembrane</keyword>
<feature type="transmembrane region" description="Helical" evidence="1">
    <location>
        <begin position="20"/>
        <end position="40"/>
    </location>
</feature>
<sequence length="324" mass="36747">MKQLNQKCSIYYCNLRKIKIIIISILAVCGIFIAAGLYFYQVAVVPGHKSFISNDTKLVKSDPLYREKKWYQDVHKQKWVIKSADDNLKLDANYIPAANSKKTVIILHGFMNNKDTMGAYAAMFHKLGYNTLLPDARGHGQSQGNYIGYGWREKVDVKKWAKEVIQKNGSDSKIAIFGVSMGGATTMMASGLTMPRQVKAYIEDCGYTNVKDEVEHEAEDLYHLPTFPRFPLVEVLSGITRLRAGYFLGDGSSIRQVAKNKRPMFFIHGEKDTFVPTKMVYDNYQASKGKKELWIVPGAKHAKSFATKPAQYQKKVKAFLNRYL</sequence>
<proteinExistence type="predicted"/>
<feature type="domain" description="Serine aminopeptidase S33" evidence="2">
    <location>
        <begin position="99"/>
        <end position="203"/>
    </location>
</feature>
<dbReference type="InterPro" id="IPR029058">
    <property type="entry name" value="AB_hydrolase_fold"/>
</dbReference>